<feature type="compositionally biased region" description="Polar residues" evidence="1">
    <location>
        <begin position="299"/>
        <end position="309"/>
    </location>
</feature>
<dbReference type="Proteomes" id="UP001201163">
    <property type="component" value="Unassembled WGS sequence"/>
</dbReference>
<feature type="compositionally biased region" description="Basic residues" evidence="1">
    <location>
        <begin position="177"/>
        <end position="187"/>
    </location>
</feature>
<organism evidence="2 3">
    <name type="scientific">Lactarius akahatsu</name>
    <dbReference type="NCBI Taxonomy" id="416441"/>
    <lineage>
        <taxon>Eukaryota</taxon>
        <taxon>Fungi</taxon>
        <taxon>Dikarya</taxon>
        <taxon>Basidiomycota</taxon>
        <taxon>Agaricomycotina</taxon>
        <taxon>Agaricomycetes</taxon>
        <taxon>Russulales</taxon>
        <taxon>Russulaceae</taxon>
        <taxon>Lactarius</taxon>
    </lineage>
</organism>
<feature type="compositionally biased region" description="Basic and acidic residues" evidence="1">
    <location>
        <begin position="346"/>
        <end position="365"/>
    </location>
</feature>
<feature type="region of interest" description="Disordered" evidence="1">
    <location>
        <begin position="166"/>
        <end position="322"/>
    </location>
</feature>
<proteinExistence type="predicted"/>
<name>A0AAD4QC59_9AGAM</name>
<feature type="compositionally biased region" description="Basic and acidic residues" evidence="1">
    <location>
        <begin position="412"/>
        <end position="424"/>
    </location>
</feature>
<feature type="region of interest" description="Disordered" evidence="1">
    <location>
        <begin position="531"/>
        <end position="551"/>
    </location>
</feature>
<reference evidence="2" key="1">
    <citation type="submission" date="2022-01" db="EMBL/GenBank/DDBJ databases">
        <title>Comparative genomics reveals a dynamic genome evolution in the ectomycorrhizal milk-cap (Lactarius) mushrooms.</title>
        <authorList>
            <consortium name="DOE Joint Genome Institute"/>
            <person name="Lebreton A."/>
            <person name="Tang N."/>
            <person name="Kuo A."/>
            <person name="LaButti K."/>
            <person name="Drula E."/>
            <person name="Barry K."/>
            <person name="Clum A."/>
            <person name="Lipzen A."/>
            <person name="Mousain D."/>
            <person name="Ng V."/>
            <person name="Wang R."/>
            <person name="Wang X."/>
            <person name="Dai Y."/>
            <person name="Henrissat B."/>
            <person name="Grigoriev I.V."/>
            <person name="Guerin-Laguette A."/>
            <person name="Yu F."/>
            <person name="Martin F.M."/>
        </authorList>
    </citation>
    <scope>NUCLEOTIDE SEQUENCE</scope>
    <source>
        <strain evidence="2">QP</strain>
    </source>
</reference>
<dbReference type="AlphaFoldDB" id="A0AAD4QC59"/>
<comment type="caution">
    <text evidence="2">The sequence shown here is derived from an EMBL/GenBank/DDBJ whole genome shotgun (WGS) entry which is preliminary data.</text>
</comment>
<feature type="compositionally biased region" description="Basic and acidic residues" evidence="1">
    <location>
        <begin position="246"/>
        <end position="261"/>
    </location>
</feature>
<dbReference type="EMBL" id="JAKELL010000041">
    <property type="protein sequence ID" value="KAH8988531.1"/>
    <property type="molecule type" value="Genomic_DNA"/>
</dbReference>
<feature type="compositionally biased region" description="Basic and acidic residues" evidence="1">
    <location>
        <begin position="439"/>
        <end position="455"/>
    </location>
</feature>
<sequence length="725" mass="77145">MGSAPSSQRGGKATQSETTPREPTNAHTPTDAAQVADMTKEHLIASNLEMHFEDARNTRGAALIPLAVNCCQQDPKKGNATPSKNAAAPVPSATSTNFVTKFPEPATGILSSSLGGVLGTKSQAPPGAVYPPQTLTTPAEFVTTPYTQDVPNRAVAVNRNILSTVAKQTDTRNASVRPRKKARRSRGKDKDANTPALEETENIPPATREDNPSQRRGRRPARAKTGARPAKQGRPENRAGGTEAIDSEKIAVTRLVADRKSTSRGVRLAPEAVSGDSKPTSRRANAGRTRGHGRRPSDFRSNNKASGNLSPRARADSGAPGALIISEPVQDVVSVAIEEVGEMPEVAKAKHARTDDEDHWTDTKDQAVPGQIAPPVDTHTALKDKGRPPVSTAEIDVSTVPPLPSSTRRRAKEYFQRRTRERSVGAETGPGPTTAAEQGRGEEPNPRLHVKEGASTKKQPARWNVSVNHDQFAFDPEASPFTPNATSSPRQGSLSSIGVQSFSSPTPLPPHGNRKVAPLALVKKSGKSDVLETIDSPSQPIPVTPHGTQGGQQEDAYTYYAGRNQAEQLAVMQLQAYYSWLAGNIPTSVGLMRASEHVDLSGGGGGLSGGVALGRQVGGGQGRVRGKTQSRNASGAYAHPKEHVVYSPHEHERTQLAPRTISQRELGRAGVMKTEQDELNKEPEAVAQRMAQKWDGGWGLREAPGREVGWSWGVNGAGTSTETTG</sequence>
<evidence type="ECO:0000313" key="3">
    <source>
        <dbReference type="Proteomes" id="UP001201163"/>
    </source>
</evidence>
<evidence type="ECO:0000313" key="2">
    <source>
        <dbReference type="EMBL" id="KAH8988531.1"/>
    </source>
</evidence>
<gene>
    <name evidence="2" type="ORF">EDB92DRAFT_1947911</name>
</gene>
<feature type="compositionally biased region" description="Polar residues" evidence="1">
    <location>
        <begin position="481"/>
        <end position="505"/>
    </location>
</feature>
<feature type="region of interest" description="Disordered" evidence="1">
    <location>
        <begin position="696"/>
        <end position="725"/>
    </location>
</feature>
<accession>A0AAD4QC59</accession>
<feature type="region of interest" description="Disordered" evidence="1">
    <location>
        <begin position="1"/>
        <end position="32"/>
    </location>
</feature>
<protein>
    <submittedName>
        <fullName evidence="2">Uncharacterized protein</fullName>
    </submittedName>
</protein>
<evidence type="ECO:0000256" key="1">
    <source>
        <dbReference type="SAM" id="MobiDB-lite"/>
    </source>
</evidence>
<keyword evidence="3" id="KW-1185">Reference proteome</keyword>
<feature type="region of interest" description="Disordered" evidence="1">
    <location>
        <begin position="346"/>
        <end position="514"/>
    </location>
</feature>
<feature type="compositionally biased region" description="Polar residues" evidence="1">
    <location>
        <begin position="1"/>
        <end position="28"/>
    </location>
</feature>